<name>A0A420W5Y3_9BACT</name>
<evidence type="ECO:0000313" key="3">
    <source>
        <dbReference type="Proteomes" id="UP000280881"/>
    </source>
</evidence>
<dbReference type="EMBL" id="RBIE01000004">
    <property type="protein sequence ID" value="RKQ60459.1"/>
    <property type="molecule type" value="Genomic_DNA"/>
</dbReference>
<dbReference type="RefSeq" id="WP_121171711.1">
    <property type="nucleotide sequence ID" value="NZ_RBIE01000004.1"/>
</dbReference>
<dbReference type="Proteomes" id="UP000280881">
    <property type="component" value="Unassembled WGS sequence"/>
</dbReference>
<proteinExistence type="predicted"/>
<feature type="signal peptide" evidence="1">
    <location>
        <begin position="1"/>
        <end position="28"/>
    </location>
</feature>
<accession>A0A420W5Y3</accession>
<dbReference type="OrthoDB" id="14259at2"/>
<organism evidence="2 3">
    <name type="scientific">Thermovibrio guaymasensis</name>
    <dbReference type="NCBI Taxonomy" id="240167"/>
    <lineage>
        <taxon>Bacteria</taxon>
        <taxon>Pseudomonadati</taxon>
        <taxon>Aquificota</taxon>
        <taxon>Aquificia</taxon>
        <taxon>Desulfurobacteriales</taxon>
        <taxon>Desulfurobacteriaceae</taxon>
        <taxon>Thermovibrio</taxon>
    </lineage>
</organism>
<evidence type="ECO:0008006" key="4">
    <source>
        <dbReference type="Google" id="ProtNLM"/>
    </source>
</evidence>
<feature type="chain" id="PRO_5018975883" description="Cytochrome c" evidence="1">
    <location>
        <begin position="29"/>
        <end position="139"/>
    </location>
</feature>
<reference evidence="2 3" key="1">
    <citation type="submission" date="2018-10" db="EMBL/GenBank/DDBJ databases">
        <title>Genomic Encyclopedia of Type Strains, Phase IV (KMG-IV): sequencing the most valuable type-strain genomes for metagenomic binning, comparative biology and taxonomic classification.</title>
        <authorList>
            <person name="Goeker M."/>
        </authorList>
    </citation>
    <scope>NUCLEOTIDE SEQUENCE [LARGE SCALE GENOMIC DNA]</scope>
    <source>
        <strain evidence="2 3">DSM 15521</strain>
    </source>
</reference>
<protein>
    <recommendedName>
        <fullName evidence="4">Cytochrome c</fullName>
    </recommendedName>
</protein>
<gene>
    <name evidence="2" type="ORF">C7457_1539</name>
</gene>
<evidence type="ECO:0000313" key="2">
    <source>
        <dbReference type="EMBL" id="RKQ60459.1"/>
    </source>
</evidence>
<keyword evidence="1" id="KW-0732">Signal</keyword>
<keyword evidence="3" id="KW-1185">Reference proteome</keyword>
<sequence length="139" mass="15285">MGRKWRRQKLTLSTGFILSAILTSQALAQHPAVKLIDVDGNPVSENLDTSKTVTVQSRSGSSVTLPRGTPVSFEKTCSQCHEGIVDDVRASHHGAVGLHDMGWMDNHETKGDDTGTKDFVTNAVLKMRYFRSKSHYGGW</sequence>
<evidence type="ECO:0000256" key="1">
    <source>
        <dbReference type="SAM" id="SignalP"/>
    </source>
</evidence>
<dbReference type="AlphaFoldDB" id="A0A420W5Y3"/>
<comment type="caution">
    <text evidence="2">The sequence shown here is derived from an EMBL/GenBank/DDBJ whole genome shotgun (WGS) entry which is preliminary data.</text>
</comment>